<dbReference type="PATRIC" id="fig|999419.3.peg.270"/>
<name>K5ZW72_9BACT</name>
<protein>
    <submittedName>
        <fullName evidence="1">Uncharacterized protein</fullName>
    </submittedName>
</protein>
<dbReference type="AlphaFoldDB" id="K5ZW72"/>
<reference evidence="1 2" key="1">
    <citation type="submission" date="2012-02" db="EMBL/GenBank/DDBJ databases">
        <title>The Genome Sequence of Parabacteroides johnsonii CL02T12C29.</title>
        <authorList>
            <consortium name="The Broad Institute Genome Sequencing Platform"/>
            <person name="Earl A."/>
            <person name="Ward D."/>
            <person name="Feldgarden M."/>
            <person name="Gevers D."/>
            <person name="Zitomersky N.L."/>
            <person name="Coyne M.J."/>
            <person name="Comstock L.E."/>
            <person name="Young S.K."/>
            <person name="Zeng Q."/>
            <person name="Gargeya S."/>
            <person name="Fitzgerald M."/>
            <person name="Haas B."/>
            <person name="Abouelleil A."/>
            <person name="Alvarado L."/>
            <person name="Arachchi H.M."/>
            <person name="Berlin A."/>
            <person name="Chapman S.B."/>
            <person name="Gearin G."/>
            <person name="Goldberg J."/>
            <person name="Griggs A."/>
            <person name="Gujja S."/>
            <person name="Hansen M."/>
            <person name="Heiman D."/>
            <person name="Howarth C."/>
            <person name="Larimer J."/>
            <person name="Lui A."/>
            <person name="MacDonald P.J.P."/>
            <person name="McCowen C."/>
            <person name="Montmayeur A."/>
            <person name="Murphy C."/>
            <person name="Neiman D."/>
            <person name="Pearson M."/>
            <person name="Priest M."/>
            <person name="Roberts A."/>
            <person name="Saif S."/>
            <person name="Shea T."/>
            <person name="Sisk P."/>
            <person name="Stolte C."/>
            <person name="Sykes S."/>
            <person name="Wortman J."/>
            <person name="Nusbaum C."/>
            <person name="Birren B."/>
        </authorList>
    </citation>
    <scope>NUCLEOTIDE SEQUENCE [LARGE SCALE GENOMIC DNA]</scope>
    <source>
        <strain evidence="1 2">CL02T12C29</strain>
    </source>
</reference>
<dbReference type="HOGENOM" id="CLU_2155912_0_0_10"/>
<proteinExistence type="predicted"/>
<dbReference type="Proteomes" id="UP000001218">
    <property type="component" value="Unassembled WGS sequence"/>
</dbReference>
<dbReference type="EMBL" id="AGZP01000004">
    <property type="protein sequence ID" value="EKN15565.1"/>
    <property type="molecule type" value="Genomic_DNA"/>
</dbReference>
<gene>
    <name evidence="1" type="ORF">HMPREF1077_00270</name>
</gene>
<sequence length="111" mass="13017">MIKRKCNRFGLLCFALLQTTLCKCSVKFEYGKITPYIYVRETYNFMETSIFEDAVKAYARYCQKNGFIFSQPSERMSTVGRKYVHLENINGKLGKYEIATKKIIIDNERQA</sequence>
<organism evidence="1 2">
    <name type="scientific">Parabacteroides johnsonii CL02T12C29</name>
    <dbReference type="NCBI Taxonomy" id="999419"/>
    <lineage>
        <taxon>Bacteria</taxon>
        <taxon>Pseudomonadati</taxon>
        <taxon>Bacteroidota</taxon>
        <taxon>Bacteroidia</taxon>
        <taxon>Bacteroidales</taxon>
        <taxon>Tannerellaceae</taxon>
        <taxon>Parabacteroides</taxon>
    </lineage>
</organism>
<comment type="caution">
    <text evidence="1">The sequence shown here is derived from an EMBL/GenBank/DDBJ whole genome shotgun (WGS) entry which is preliminary data.</text>
</comment>
<accession>K5ZW72</accession>
<evidence type="ECO:0000313" key="1">
    <source>
        <dbReference type="EMBL" id="EKN15565.1"/>
    </source>
</evidence>
<evidence type="ECO:0000313" key="2">
    <source>
        <dbReference type="Proteomes" id="UP000001218"/>
    </source>
</evidence>